<evidence type="ECO:0000313" key="2">
    <source>
        <dbReference type="EMBL" id="TDD71880.1"/>
    </source>
</evidence>
<dbReference type="RefSeq" id="WP_132101734.1">
    <property type="nucleotide sequence ID" value="NZ_SMLB01000004.1"/>
</dbReference>
<organism evidence="2 3">
    <name type="scientific">Jiangella aurantiaca</name>
    <dbReference type="NCBI Taxonomy" id="2530373"/>
    <lineage>
        <taxon>Bacteria</taxon>
        <taxon>Bacillati</taxon>
        <taxon>Actinomycetota</taxon>
        <taxon>Actinomycetes</taxon>
        <taxon>Jiangellales</taxon>
        <taxon>Jiangellaceae</taxon>
        <taxon>Jiangella</taxon>
    </lineage>
</organism>
<dbReference type="Gene3D" id="3.40.50.1820">
    <property type="entry name" value="alpha/beta hydrolase"/>
    <property type="match status" value="1"/>
</dbReference>
<sequence>MVPTKAEGRSVVANGVRIGYSVSGHGVIPLVLVHGSWGSRHNWDAVVPGLSQLFRVVAYDRRGHSESSCPPGQGSFDEDVADVAALIQHLDLAPAWVAGNSSGAAITLKLAAARPGLLRGIVVHEPPLAALLPAGSPEAQEWAAIDEGPMGEVLRLLERGDHSGGAECFVEKVALGPGAWAALPEPMRAMMTRNAPTYLDELRDGSWRTVDERALARFARPVLLTIGGDSASPTTRITEPIYERLTVSLPQAERLAYADAGHIPHVTHPDEYVATLAGFVSRHERQGAGR</sequence>
<dbReference type="Proteomes" id="UP000295217">
    <property type="component" value="Unassembled WGS sequence"/>
</dbReference>
<dbReference type="AlphaFoldDB" id="A0A4R5AJW6"/>
<dbReference type="GO" id="GO:0016787">
    <property type="term" value="F:hydrolase activity"/>
    <property type="evidence" value="ECO:0007669"/>
    <property type="project" value="UniProtKB-KW"/>
</dbReference>
<dbReference type="InterPro" id="IPR000073">
    <property type="entry name" value="AB_hydrolase_1"/>
</dbReference>
<keyword evidence="2" id="KW-0378">Hydrolase</keyword>
<name>A0A4R5AJW6_9ACTN</name>
<dbReference type="SUPFAM" id="SSF53474">
    <property type="entry name" value="alpha/beta-Hydrolases"/>
    <property type="match status" value="1"/>
</dbReference>
<dbReference type="InterPro" id="IPR029058">
    <property type="entry name" value="AB_hydrolase_fold"/>
</dbReference>
<comment type="caution">
    <text evidence="2">The sequence shown here is derived from an EMBL/GenBank/DDBJ whole genome shotgun (WGS) entry which is preliminary data.</text>
</comment>
<accession>A0A4R5AJW6</accession>
<keyword evidence="3" id="KW-1185">Reference proteome</keyword>
<protein>
    <submittedName>
        <fullName evidence="2">Alpha/beta hydrolase</fullName>
    </submittedName>
</protein>
<dbReference type="EMBL" id="SMLB01000004">
    <property type="protein sequence ID" value="TDD71880.1"/>
    <property type="molecule type" value="Genomic_DNA"/>
</dbReference>
<reference evidence="2 3" key="1">
    <citation type="submission" date="2019-02" db="EMBL/GenBank/DDBJ databases">
        <title>Draft genome sequences of novel Actinobacteria.</title>
        <authorList>
            <person name="Sahin N."/>
            <person name="Ay H."/>
            <person name="Saygin H."/>
        </authorList>
    </citation>
    <scope>NUCLEOTIDE SEQUENCE [LARGE SCALE GENOMIC DNA]</scope>
    <source>
        <strain evidence="2 3">8K307</strain>
    </source>
</reference>
<proteinExistence type="predicted"/>
<dbReference type="Pfam" id="PF12697">
    <property type="entry name" value="Abhydrolase_6"/>
    <property type="match status" value="1"/>
</dbReference>
<gene>
    <name evidence="2" type="ORF">E1262_03890</name>
</gene>
<feature type="domain" description="AB hydrolase-1" evidence="1">
    <location>
        <begin position="30"/>
        <end position="274"/>
    </location>
</feature>
<evidence type="ECO:0000313" key="3">
    <source>
        <dbReference type="Proteomes" id="UP000295217"/>
    </source>
</evidence>
<evidence type="ECO:0000259" key="1">
    <source>
        <dbReference type="Pfam" id="PF12697"/>
    </source>
</evidence>
<dbReference type="PANTHER" id="PTHR43194">
    <property type="entry name" value="HYDROLASE ALPHA/BETA FOLD FAMILY"/>
    <property type="match status" value="1"/>
</dbReference>
<dbReference type="OrthoDB" id="9796770at2"/>
<dbReference type="InterPro" id="IPR050228">
    <property type="entry name" value="Carboxylesterase_BioH"/>
</dbReference>
<dbReference type="PANTHER" id="PTHR43194:SF2">
    <property type="entry name" value="PEROXISOMAL MEMBRANE PROTEIN LPX1"/>
    <property type="match status" value="1"/>
</dbReference>